<evidence type="ECO:0000313" key="2">
    <source>
        <dbReference type="EMBL" id="SEQ15566.1"/>
    </source>
</evidence>
<sequence length="820" mass="92528">MPNSRGSRAGDNQEQQALQRYLRRAEEQARHWLSVGGCGHLLISDAEQAHARRLLEEQLLPPLADTKQRWQLLSGMAPGADLLFVETLSRWLQARGIEFDLIAILPVPAEYLISDWQLRCEQEQLHVSAITRRRVQAQLEAQLAQAREVIPLFGEDDGPAQFRSRRYRQHQYQRLAAILAQHPELLFGIVRPQRGGAPGGSLEVLGWREDRRRIPSDLRLHRNHCAAQPRTLVVNLSESAGALRAGPDDPVQRVLQRTQEASQSGNALACLDIVRAAQRQGLQDVRLDYQLIQALANTGNTQQALNHYRELDLGPEAHSEDWLALRGRLEKDLALRAQPRSWRQFARAAEAYEAAFKRHGGYYSAINAASMRLLAGQARQAHKLAEQTLELLAVRSAPDEIERYYQHATRAEALLLLGDAQACALALRQANPLLPQDTLRRSRTQQQLHLLCQELGLSTAPLRELQLPPVVLLRQHGRPPRRLQRTQWPAPLRELIAQRSFINLCLQTPGDLLLCERLHEQGARLYLTLPVPAPELVRRWRQPSPHKCEERLTALLDKAQTVIVQRGFLPREQSWQNAEAQALTLGLSVLTAARTAMQWRLLELSWNEDGPRCLRSELVAEPAREAARAYALAGLPTVKPSSSQRRMAGLIFADFSGFARLQDSLYPRYYREVIGGLARLLDRHGQTVRVRKTWGDALHVVTDDASSAALIAVEVQAFMEKHRLRHDGMLGDLELRVAAHYAPVFSGYDEVEHLPAHFGTQLAFAARIEPVAPPGSIYVTENFAARLSFESPQRYILEYAGEVELAKHYGAYRLFALRAR</sequence>
<dbReference type="InterPro" id="IPR046880">
    <property type="entry name" value="TPR-S"/>
</dbReference>
<feature type="domain" description="Guanylate cyclase" evidence="1">
    <location>
        <begin position="649"/>
        <end position="769"/>
    </location>
</feature>
<dbReference type="Proteomes" id="UP000199233">
    <property type="component" value="Unassembled WGS sequence"/>
</dbReference>
<dbReference type="Gene3D" id="3.30.70.1230">
    <property type="entry name" value="Nucleotide cyclase"/>
    <property type="match status" value="1"/>
</dbReference>
<proteinExistence type="predicted"/>
<dbReference type="Pfam" id="PF20308">
    <property type="entry name" value="TPR-S"/>
    <property type="match status" value="1"/>
</dbReference>
<dbReference type="GO" id="GO:0004016">
    <property type="term" value="F:adenylate cyclase activity"/>
    <property type="evidence" value="ECO:0007669"/>
    <property type="project" value="UniProtKB-ARBA"/>
</dbReference>
<dbReference type="CDD" id="cd07302">
    <property type="entry name" value="CHD"/>
    <property type="match status" value="1"/>
</dbReference>
<dbReference type="AlphaFoldDB" id="A0A1H9DPW8"/>
<dbReference type="GO" id="GO:0009190">
    <property type="term" value="P:cyclic nucleotide biosynthetic process"/>
    <property type="evidence" value="ECO:0007669"/>
    <property type="project" value="InterPro"/>
</dbReference>
<dbReference type="InterPro" id="IPR029787">
    <property type="entry name" value="Nucleotide_cyclase"/>
</dbReference>
<name>A0A1H9DPW8_9GAMM</name>
<dbReference type="EMBL" id="FOFS01000004">
    <property type="protein sequence ID" value="SEQ15566.1"/>
    <property type="molecule type" value="Genomic_DNA"/>
</dbReference>
<organism evidence="2 3">
    <name type="scientific">Solimonas aquatica</name>
    <dbReference type="NCBI Taxonomy" id="489703"/>
    <lineage>
        <taxon>Bacteria</taxon>
        <taxon>Pseudomonadati</taxon>
        <taxon>Pseudomonadota</taxon>
        <taxon>Gammaproteobacteria</taxon>
        <taxon>Nevskiales</taxon>
        <taxon>Nevskiaceae</taxon>
        <taxon>Solimonas</taxon>
    </lineage>
</organism>
<protein>
    <submittedName>
        <fullName evidence="2">Adenylate cyclase, class 3</fullName>
    </submittedName>
</protein>
<dbReference type="InterPro" id="IPR001054">
    <property type="entry name" value="A/G_cyclase"/>
</dbReference>
<evidence type="ECO:0000313" key="3">
    <source>
        <dbReference type="Proteomes" id="UP000199233"/>
    </source>
</evidence>
<accession>A0A1H9DPW8</accession>
<dbReference type="RefSeq" id="WP_093283532.1">
    <property type="nucleotide sequence ID" value="NZ_FOFS01000004.1"/>
</dbReference>
<dbReference type="GO" id="GO:0035556">
    <property type="term" value="P:intracellular signal transduction"/>
    <property type="evidence" value="ECO:0007669"/>
    <property type="project" value="InterPro"/>
</dbReference>
<evidence type="ECO:0000259" key="1">
    <source>
        <dbReference type="PROSITE" id="PS50125"/>
    </source>
</evidence>
<dbReference type="PROSITE" id="PS50125">
    <property type="entry name" value="GUANYLATE_CYCLASE_2"/>
    <property type="match status" value="1"/>
</dbReference>
<gene>
    <name evidence="2" type="ORF">SAMN04488038_104124</name>
</gene>
<dbReference type="SUPFAM" id="SSF55073">
    <property type="entry name" value="Nucleotide cyclase"/>
    <property type="match status" value="1"/>
</dbReference>
<reference evidence="3" key="1">
    <citation type="submission" date="2016-10" db="EMBL/GenBank/DDBJ databases">
        <authorList>
            <person name="Varghese N."/>
            <person name="Submissions S."/>
        </authorList>
    </citation>
    <scope>NUCLEOTIDE SEQUENCE [LARGE SCALE GENOMIC DNA]</scope>
    <source>
        <strain evidence="3">DSM 25927</strain>
    </source>
</reference>
<dbReference type="OrthoDB" id="2974768at2"/>
<keyword evidence="3" id="KW-1185">Reference proteome</keyword>
<dbReference type="Pfam" id="PF00211">
    <property type="entry name" value="Guanylate_cyc"/>
    <property type="match status" value="1"/>
</dbReference>
<dbReference type="STRING" id="489703.SAMN04488038_104124"/>